<dbReference type="InterPro" id="IPR016181">
    <property type="entry name" value="Acyl_CoA_acyltransferase"/>
</dbReference>
<dbReference type="SUPFAM" id="SSF55729">
    <property type="entry name" value="Acyl-CoA N-acyltransferases (Nat)"/>
    <property type="match status" value="1"/>
</dbReference>
<evidence type="ECO:0000313" key="2">
    <source>
        <dbReference type="EMBL" id="SVD24798.1"/>
    </source>
</evidence>
<protein>
    <recommendedName>
        <fullName evidence="3">N-acetyltransferase domain-containing protein</fullName>
    </recommendedName>
</protein>
<accession>A0A382TTJ2</accession>
<evidence type="ECO:0008006" key="3">
    <source>
        <dbReference type="Google" id="ProtNLM"/>
    </source>
</evidence>
<proteinExistence type="predicted"/>
<feature type="non-terminal residue" evidence="2">
    <location>
        <position position="226"/>
    </location>
</feature>
<dbReference type="AlphaFoldDB" id="A0A382TTJ2"/>
<dbReference type="Gene3D" id="3.40.630.30">
    <property type="match status" value="1"/>
</dbReference>
<keyword evidence="1" id="KW-0472">Membrane</keyword>
<organism evidence="2">
    <name type="scientific">marine metagenome</name>
    <dbReference type="NCBI Taxonomy" id="408172"/>
    <lineage>
        <taxon>unclassified sequences</taxon>
        <taxon>metagenomes</taxon>
        <taxon>ecological metagenomes</taxon>
    </lineage>
</organism>
<keyword evidence="1" id="KW-1133">Transmembrane helix</keyword>
<dbReference type="Pfam" id="PF13420">
    <property type="entry name" value="Acetyltransf_4"/>
    <property type="match status" value="1"/>
</dbReference>
<dbReference type="EMBL" id="UINC01138694">
    <property type="protein sequence ID" value="SVD24798.1"/>
    <property type="molecule type" value="Genomic_DNA"/>
</dbReference>
<sequence>MEIDKRKYSFLPSKKYCSNKYSLVPLRERDVESIRKWRNEQIDILRQNKPLTKDEQSKYYHQVIKKSFYEKKPKVILFSFLIKNACIGYGGFVHIDWNSKKVELSFILDTNRTKEPRIYKKEFSIFLKIILNIGFKQILFNKIFTETFDIRPLTIRILEECGFDCEGRLKSHVKIKNKYKDSLIHGLVKEEFIKKGDSINILITSVSKKIPLIKSIRKSTNKINKK</sequence>
<feature type="transmembrane region" description="Helical" evidence="1">
    <location>
        <begin position="75"/>
        <end position="95"/>
    </location>
</feature>
<keyword evidence="1" id="KW-0812">Transmembrane</keyword>
<gene>
    <name evidence="2" type="ORF">METZ01_LOCUS377652</name>
</gene>
<reference evidence="2" key="1">
    <citation type="submission" date="2018-05" db="EMBL/GenBank/DDBJ databases">
        <authorList>
            <person name="Lanie J.A."/>
            <person name="Ng W.-L."/>
            <person name="Kazmierczak K.M."/>
            <person name="Andrzejewski T.M."/>
            <person name="Davidsen T.M."/>
            <person name="Wayne K.J."/>
            <person name="Tettelin H."/>
            <person name="Glass J.I."/>
            <person name="Rusch D."/>
            <person name="Podicherti R."/>
            <person name="Tsui H.-C.T."/>
            <person name="Winkler M.E."/>
        </authorList>
    </citation>
    <scope>NUCLEOTIDE SEQUENCE</scope>
</reference>
<name>A0A382TTJ2_9ZZZZ</name>
<evidence type="ECO:0000256" key="1">
    <source>
        <dbReference type="SAM" id="Phobius"/>
    </source>
</evidence>